<dbReference type="PANTHER" id="PTHR44329">
    <property type="entry name" value="SERINE/THREONINE-PROTEIN KINASE TNNI3K-RELATED"/>
    <property type="match status" value="1"/>
</dbReference>
<dbReference type="EMBL" id="CM007367">
    <property type="protein sequence ID" value="OIW07824.1"/>
    <property type="molecule type" value="Genomic_DNA"/>
</dbReference>
<dbReference type="InterPro" id="IPR011009">
    <property type="entry name" value="Kinase-like_dom_sf"/>
</dbReference>
<dbReference type="InterPro" id="IPR051681">
    <property type="entry name" value="Ser/Thr_Kinases-Pseudokinases"/>
</dbReference>
<dbReference type="AlphaFoldDB" id="A0A1J7H4L6"/>
<dbReference type="GO" id="GO:0004674">
    <property type="term" value="F:protein serine/threonine kinase activity"/>
    <property type="evidence" value="ECO:0007669"/>
    <property type="project" value="TreeGrafter"/>
</dbReference>
<name>A0A1J7H4L6_LUPAN</name>
<protein>
    <recommendedName>
        <fullName evidence="1">Protein kinase domain-containing protein</fullName>
    </recommendedName>
</protein>
<proteinExistence type="predicted"/>
<dbReference type="InterPro" id="IPR001245">
    <property type="entry name" value="Ser-Thr/Tyr_kinase_cat_dom"/>
</dbReference>
<dbReference type="Proteomes" id="UP000188354">
    <property type="component" value="Chromosome LG07"/>
</dbReference>
<dbReference type="InterPro" id="IPR020635">
    <property type="entry name" value="Tyr_kinase_cat_dom"/>
</dbReference>
<dbReference type="STRING" id="3871.A0A1J7H4L6"/>
<reference evidence="2 3" key="1">
    <citation type="journal article" date="2017" name="Plant Biotechnol. J.">
        <title>A comprehensive draft genome sequence for lupin (Lupinus angustifolius), an emerging health food: insights into plant-microbe interactions and legume evolution.</title>
        <authorList>
            <person name="Hane J.K."/>
            <person name="Ming Y."/>
            <person name="Kamphuis L.G."/>
            <person name="Nelson M.N."/>
            <person name="Garg G."/>
            <person name="Atkins C.A."/>
            <person name="Bayer P.E."/>
            <person name="Bravo A."/>
            <person name="Bringans S."/>
            <person name="Cannon S."/>
            <person name="Edwards D."/>
            <person name="Foley R."/>
            <person name="Gao L.L."/>
            <person name="Harrison M.J."/>
            <person name="Huang W."/>
            <person name="Hurgobin B."/>
            <person name="Li S."/>
            <person name="Liu C.W."/>
            <person name="McGrath A."/>
            <person name="Morahan G."/>
            <person name="Murray J."/>
            <person name="Weller J."/>
            <person name="Jian J."/>
            <person name="Singh K.B."/>
        </authorList>
    </citation>
    <scope>NUCLEOTIDE SEQUENCE [LARGE SCALE GENOMIC DNA]</scope>
    <source>
        <strain evidence="3">cv. Tanjil</strain>
        <tissue evidence="2">Whole plant</tissue>
    </source>
</reference>
<dbReference type="PROSITE" id="PS50011">
    <property type="entry name" value="PROTEIN_KINASE_DOM"/>
    <property type="match status" value="1"/>
</dbReference>
<dbReference type="Pfam" id="PF07714">
    <property type="entry name" value="PK_Tyr_Ser-Thr"/>
    <property type="match status" value="1"/>
</dbReference>
<gene>
    <name evidence="2" type="ORF">TanjilG_32680</name>
</gene>
<accession>A0A1J7H4L6</accession>
<sequence>MERVLDVVEGVGESSPPPRSFTGVSNYDMSIDVYNRLLEIGHDQAISNPDFKEQLEAHFNRLPPRSWLWQIEDPNLKKQNVVNIEVALVEKYMTGGSLYDYLHKNQNVLELSQLLKFVIDVCKGIEHLHKNNIAHRDLKTAKLSHICAVKVEAGPVHLWSASRTPKHGHPELLDLMQRCWEGVPNNWPSFHEITVELENLLQEVESGLDSQANGA</sequence>
<evidence type="ECO:0000313" key="3">
    <source>
        <dbReference type="Proteomes" id="UP000188354"/>
    </source>
</evidence>
<dbReference type="Gene3D" id="1.10.510.10">
    <property type="entry name" value="Transferase(Phosphotransferase) domain 1"/>
    <property type="match status" value="1"/>
</dbReference>
<dbReference type="GO" id="GO:0005524">
    <property type="term" value="F:ATP binding"/>
    <property type="evidence" value="ECO:0007669"/>
    <property type="project" value="InterPro"/>
</dbReference>
<dbReference type="SMART" id="SM00219">
    <property type="entry name" value="TyrKc"/>
    <property type="match status" value="1"/>
</dbReference>
<evidence type="ECO:0000313" key="2">
    <source>
        <dbReference type="EMBL" id="OIW07824.1"/>
    </source>
</evidence>
<evidence type="ECO:0000259" key="1">
    <source>
        <dbReference type="PROSITE" id="PS50011"/>
    </source>
</evidence>
<dbReference type="SUPFAM" id="SSF56112">
    <property type="entry name" value="Protein kinase-like (PK-like)"/>
    <property type="match status" value="1"/>
</dbReference>
<dbReference type="GO" id="GO:0004713">
    <property type="term" value="F:protein tyrosine kinase activity"/>
    <property type="evidence" value="ECO:0007669"/>
    <property type="project" value="InterPro"/>
</dbReference>
<organism evidence="2 3">
    <name type="scientific">Lupinus angustifolius</name>
    <name type="common">Narrow-leaved blue lupine</name>
    <dbReference type="NCBI Taxonomy" id="3871"/>
    <lineage>
        <taxon>Eukaryota</taxon>
        <taxon>Viridiplantae</taxon>
        <taxon>Streptophyta</taxon>
        <taxon>Embryophyta</taxon>
        <taxon>Tracheophyta</taxon>
        <taxon>Spermatophyta</taxon>
        <taxon>Magnoliopsida</taxon>
        <taxon>eudicotyledons</taxon>
        <taxon>Gunneridae</taxon>
        <taxon>Pentapetalae</taxon>
        <taxon>rosids</taxon>
        <taxon>fabids</taxon>
        <taxon>Fabales</taxon>
        <taxon>Fabaceae</taxon>
        <taxon>Papilionoideae</taxon>
        <taxon>50 kb inversion clade</taxon>
        <taxon>genistoids sensu lato</taxon>
        <taxon>core genistoids</taxon>
        <taxon>Genisteae</taxon>
        <taxon>Lupinus</taxon>
    </lineage>
</organism>
<feature type="domain" description="Protein kinase" evidence="1">
    <location>
        <begin position="1"/>
        <end position="215"/>
    </location>
</feature>
<keyword evidence="3" id="KW-1185">Reference proteome</keyword>
<dbReference type="PANTHER" id="PTHR44329:SF41">
    <property type="entry name" value="OS12G0163800 PROTEIN"/>
    <property type="match status" value="1"/>
</dbReference>
<dbReference type="InterPro" id="IPR000719">
    <property type="entry name" value="Prot_kinase_dom"/>
</dbReference>
<dbReference type="Gramene" id="OIW07824">
    <property type="protein sequence ID" value="OIW07824"/>
    <property type="gene ID" value="TanjilG_32680"/>
</dbReference>